<evidence type="ECO:0000256" key="2">
    <source>
        <dbReference type="SAM" id="Phobius"/>
    </source>
</evidence>
<feature type="region of interest" description="Disordered" evidence="1">
    <location>
        <begin position="197"/>
        <end position="254"/>
    </location>
</feature>
<keyword evidence="2" id="KW-0472">Membrane</keyword>
<dbReference type="OrthoDB" id="9904542at2759"/>
<proteinExistence type="predicted"/>
<dbReference type="KEGG" id="cvn:111129326"/>
<evidence type="ECO:0000313" key="4">
    <source>
        <dbReference type="Proteomes" id="UP000694844"/>
    </source>
</evidence>
<feature type="signal peptide" evidence="3">
    <location>
        <begin position="1"/>
        <end position="24"/>
    </location>
</feature>
<feature type="chain" id="PRO_5034750189" evidence="3">
    <location>
        <begin position="25"/>
        <end position="369"/>
    </location>
</feature>
<feature type="transmembrane region" description="Helical" evidence="2">
    <location>
        <begin position="306"/>
        <end position="331"/>
    </location>
</feature>
<feature type="region of interest" description="Disordered" evidence="1">
    <location>
        <begin position="31"/>
        <end position="65"/>
    </location>
</feature>
<dbReference type="RefSeq" id="XP_022331331.1">
    <property type="nucleotide sequence ID" value="XM_022475623.1"/>
</dbReference>
<feature type="compositionally biased region" description="Polar residues" evidence="1">
    <location>
        <begin position="197"/>
        <end position="249"/>
    </location>
</feature>
<evidence type="ECO:0000313" key="5">
    <source>
        <dbReference type="RefSeq" id="XP_022331331.1"/>
    </source>
</evidence>
<reference evidence="5" key="1">
    <citation type="submission" date="2025-08" db="UniProtKB">
        <authorList>
            <consortium name="RefSeq"/>
        </authorList>
    </citation>
    <scope>IDENTIFICATION</scope>
    <source>
        <tissue evidence="5">Whole sample</tissue>
    </source>
</reference>
<gene>
    <name evidence="5" type="primary">LOC111129326</name>
</gene>
<organism evidence="4 5">
    <name type="scientific">Crassostrea virginica</name>
    <name type="common">Eastern oyster</name>
    <dbReference type="NCBI Taxonomy" id="6565"/>
    <lineage>
        <taxon>Eukaryota</taxon>
        <taxon>Metazoa</taxon>
        <taxon>Spiralia</taxon>
        <taxon>Lophotrochozoa</taxon>
        <taxon>Mollusca</taxon>
        <taxon>Bivalvia</taxon>
        <taxon>Autobranchia</taxon>
        <taxon>Pteriomorphia</taxon>
        <taxon>Ostreida</taxon>
        <taxon>Ostreoidea</taxon>
        <taxon>Ostreidae</taxon>
        <taxon>Crassostrea</taxon>
    </lineage>
</organism>
<evidence type="ECO:0000256" key="1">
    <source>
        <dbReference type="SAM" id="MobiDB-lite"/>
    </source>
</evidence>
<keyword evidence="2" id="KW-0812">Transmembrane</keyword>
<accession>A0A8B8DWE9</accession>
<name>A0A8B8DWE9_CRAVI</name>
<protein>
    <submittedName>
        <fullName evidence="5">Location of vulva defective 1-like</fullName>
    </submittedName>
</protein>
<keyword evidence="4" id="KW-1185">Reference proteome</keyword>
<sequence length="369" mass="41389">MNIYFGLRHLLLWQTFYLCNWVCAIPLEKPTTSSNSVEDSSAPKGDLSTDEHIVKHSSKTGNDSAGVTNTTFQPFSLLIQANDAKRTPKISNELSTRPANQSSINFTDNSKDSAYLKSTQLISKAPNFHLSHKSLEDKFVERKIRDKTSATTTTGVYNELDLFQTTKSENSTLMLENNSTVENKTAIMENQTEYNISSSKETVNTTNASEKTTQKLSTSGMATSITTKYNSKPSTTHGDKQPSSTPVTSHSEEQTTHEYYVLHHFTGFAQNVPVRPHIPRHSNHHLNLVPMEDSPFGNLLWRDKKYLISVLVPISIGIVGAGCIIGMAYIARYCYRNERQMQIVKDRITQSQEAHNDNVILLDDSDDEF</sequence>
<dbReference type="Proteomes" id="UP000694844">
    <property type="component" value="Chromosome 4"/>
</dbReference>
<dbReference type="GeneID" id="111129326"/>
<keyword evidence="2" id="KW-1133">Transmembrane helix</keyword>
<dbReference type="AlphaFoldDB" id="A0A8B8DWE9"/>
<evidence type="ECO:0000256" key="3">
    <source>
        <dbReference type="SAM" id="SignalP"/>
    </source>
</evidence>
<keyword evidence="3" id="KW-0732">Signal</keyword>